<proteinExistence type="predicted"/>
<feature type="region of interest" description="Disordered" evidence="1">
    <location>
        <begin position="32"/>
        <end position="64"/>
    </location>
</feature>
<dbReference type="Proteomes" id="UP000095282">
    <property type="component" value="Unplaced"/>
</dbReference>
<accession>A0A1I7SZX4</accession>
<protein>
    <submittedName>
        <fullName evidence="3">Uncharacterized protein</fullName>
    </submittedName>
</protein>
<feature type="region of interest" description="Disordered" evidence="1">
    <location>
        <begin position="181"/>
        <end position="203"/>
    </location>
</feature>
<dbReference type="WBParaSite" id="Csp11.Scaffold414.g1112.t1">
    <property type="protein sequence ID" value="Csp11.Scaffold414.g1112.t1"/>
    <property type="gene ID" value="Csp11.Scaffold414.g1112"/>
</dbReference>
<reference evidence="3" key="1">
    <citation type="submission" date="2016-11" db="UniProtKB">
        <authorList>
            <consortium name="WormBaseParasite"/>
        </authorList>
    </citation>
    <scope>IDENTIFICATION</scope>
</reference>
<keyword evidence="2" id="KW-1185">Reference proteome</keyword>
<dbReference type="AlphaFoldDB" id="A0A1I7SZX4"/>
<sequence length="203" mass="23448">MNVCLEKFILNFFRTRLFCQLDPQSQLKSALEQCPTSEEKERSKAKKQELKNKMKELEEGKSESNDKMLRIKIQDLENARQEDLSALKAKNETIQALEAISEVQRAQLNEAMVTIKSQSEKFNATKIQLEEKEAKIRALEAQILEQNLLSQKKEENQAAINRGHLENLALLQEIVDDLEGYNNQTANQREAEEEEEEAKRSKV</sequence>
<feature type="compositionally biased region" description="Basic and acidic residues" evidence="1">
    <location>
        <begin position="37"/>
        <end position="64"/>
    </location>
</feature>
<organism evidence="2 3">
    <name type="scientific">Caenorhabditis tropicalis</name>
    <dbReference type="NCBI Taxonomy" id="1561998"/>
    <lineage>
        <taxon>Eukaryota</taxon>
        <taxon>Metazoa</taxon>
        <taxon>Ecdysozoa</taxon>
        <taxon>Nematoda</taxon>
        <taxon>Chromadorea</taxon>
        <taxon>Rhabditida</taxon>
        <taxon>Rhabditina</taxon>
        <taxon>Rhabditomorpha</taxon>
        <taxon>Rhabditoidea</taxon>
        <taxon>Rhabditidae</taxon>
        <taxon>Peloderinae</taxon>
        <taxon>Caenorhabditis</taxon>
    </lineage>
</organism>
<evidence type="ECO:0000256" key="1">
    <source>
        <dbReference type="SAM" id="MobiDB-lite"/>
    </source>
</evidence>
<evidence type="ECO:0000313" key="3">
    <source>
        <dbReference type="WBParaSite" id="Csp11.Scaffold414.g1112.t1"/>
    </source>
</evidence>
<name>A0A1I7SZX4_9PELO</name>
<evidence type="ECO:0000313" key="2">
    <source>
        <dbReference type="Proteomes" id="UP000095282"/>
    </source>
</evidence>